<reference evidence="1" key="1">
    <citation type="submission" date="2022-08" db="EMBL/GenBank/DDBJ databases">
        <title>Novel sulfate-reducing endosymbionts in the free-living metamonad Anaeramoeba.</title>
        <authorList>
            <person name="Jerlstrom-Hultqvist J."/>
            <person name="Cepicka I."/>
            <person name="Gallot-Lavallee L."/>
            <person name="Salas-Leiva D."/>
            <person name="Curtis B.A."/>
            <person name="Zahonova K."/>
            <person name="Pipaliya S."/>
            <person name="Dacks J."/>
            <person name="Roger A.J."/>
        </authorList>
    </citation>
    <scope>NUCLEOTIDE SEQUENCE</scope>
    <source>
        <strain evidence="1">Schooner1</strain>
    </source>
</reference>
<keyword evidence="2" id="KW-1185">Reference proteome</keyword>
<comment type="caution">
    <text evidence="1">The sequence shown here is derived from an EMBL/GenBank/DDBJ whole genome shotgun (WGS) entry which is preliminary data.</text>
</comment>
<organism evidence="1 2">
    <name type="scientific">Anaeramoeba flamelloides</name>
    <dbReference type="NCBI Taxonomy" id="1746091"/>
    <lineage>
        <taxon>Eukaryota</taxon>
        <taxon>Metamonada</taxon>
        <taxon>Anaeramoebidae</taxon>
        <taxon>Anaeramoeba</taxon>
    </lineage>
</organism>
<protein>
    <recommendedName>
        <fullName evidence="3">Ribosomal protein S10</fullName>
    </recommendedName>
</protein>
<evidence type="ECO:0008006" key="3">
    <source>
        <dbReference type="Google" id="ProtNLM"/>
    </source>
</evidence>
<dbReference type="EMBL" id="JAOAOG010000006">
    <property type="protein sequence ID" value="KAJ6255285.1"/>
    <property type="molecule type" value="Genomic_DNA"/>
</dbReference>
<accession>A0ABQ8ZEL1</accession>
<gene>
    <name evidence="1" type="ORF">M0813_11499</name>
</gene>
<evidence type="ECO:0000313" key="1">
    <source>
        <dbReference type="EMBL" id="KAJ6255285.1"/>
    </source>
</evidence>
<dbReference type="Proteomes" id="UP001150062">
    <property type="component" value="Unassembled WGS sequence"/>
</dbReference>
<name>A0ABQ8ZEL1_9EUKA</name>
<evidence type="ECO:0000313" key="2">
    <source>
        <dbReference type="Proteomes" id="UP001150062"/>
    </source>
</evidence>
<sequence length="248" mass="28861">MNQLSHVKRNPDDWQLIEKLKGVRSMKERLIILLKLYPNSIQGLEISCLIDINAKPRSNGAGEEISLGHTDKKGSLGIQKETNLPTEVILKRKFIRIFAKLTTTSTRSFERGLSSFFLRNFNLINITPYSRFQITFGKKRKSQPKKVLKFPLKKPKKSNQKSKLVVDSKFHFPNMQKSNCQTKTVFTQKTNKKNQISLRKRQISYLEREDWKKKNQSISPYSNLLLLCQVSCKYRNNLISGSNTFEYL</sequence>
<proteinExistence type="predicted"/>